<gene>
    <name evidence="10" type="ordered locus">PHZ_c2020</name>
</gene>
<dbReference type="SUPFAM" id="SSF56645">
    <property type="entry name" value="Acyl-CoA dehydrogenase NM domain-like"/>
    <property type="match status" value="1"/>
</dbReference>
<dbReference type="InterPro" id="IPR037069">
    <property type="entry name" value="AcylCoA_DH/ox_N_sf"/>
</dbReference>
<keyword evidence="5 6" id="KW-0560">Oxidoreductase</keyword>
<evidence type="ECO:0000256" key="2">
    <source>
        <dbReference type="ARBA" id="ARBA00009347"/>
    </source>
</evidence>
<dbReference type="Gene3D" id="2.40.110.10">
    <property type="entry name" value="Butyryl-CoA Dehydrogenase, subunit A, domain 2"/>
    <property type="match status" value="1"/>
</dbReference>
<dbReference type="HOGENOM" id="CLU_018204_9_0_5"/>
<dbReference type="Gene3D" id="1.20.140.10">
    <property type="entry name" value="Butyryl-CoA Dehydrogenase, subunit A, domain 3"/>
    <property type="match status" value="1"/>
</dbReference>
<protein>
    <submittedName>
        <fullName evidence="10">Acyl-CoA dehydrogenase family protein</fullName>
    </submittedName>
</protein>
<reference evidence="10 11" key="1">
    <citation type="journal article" date="2008" name="BMC Genomics">
        <title>Complete genome of Phenylobacterium zucineum - a novel facultative intracellular bacterium isolated from human erythroleukemia cell line K562.</title>
        <authorList>
            <person name="Luo Y."/>
            <person name="Xu X."/>
            <person name="Ding Z."/>
            <person name="Liu Z."/>
            <person name="Zhang B."/>
            <person name="Yan Z."/>
            <person name="Sun J."/>
            <person name="Hu S."/>
            <person name="Hu X."/>
        </authorList>
    </citation>
    <scope>NUCLEOTIDE SEQUENCE [LARGE SCALE GENOMIC DNA]</scope>
    <source>
        <strain evidence="10 11">HLK1</strain>
    </source>
</reference>
<dbReference type="InterPro" id="IPR036250">
    <property type="entry name" value="AcylCo_DH-like_C"/>
</dbReference>
<dbReference type="GO" id="GO:0050660">
    <property type="term" value="F:flavin adenine dinucleotide binding"/>
    <property type="evidence" value="ECO:0007669"/>
    <property type="project" value="InterPro"/>
</dbReference>
<dbReference type="Pfam" id="PF00441">
    <property type="entry name" value="Acyl-CoA_dh_1"/>
    <property type="match status" value="1"/>
</dbReference>
<accession>B4RDZ8</accession>
<dbReference type="InterPro" id="IPR009100">
    <property type="entry name" value="AcylCoA_DH/oxidase_NM_dom_sf"/>
</dbReference>
<dbReference type="KEGG" id="pzu:PHZ_c2020"/>
<dbReference type="Pfam" id="PF02770">
    <property type="entry name" value="Acyl-CoA_dh_M"/>
    <property type="match status" value="1"/>
</dbReference>
<evidence type="ECO:0000256" key="6">
    <source>
        <dbReference type="RuleBase" id="RU362125"/>
    </source>
</evidence>
<dbReference type="InterPro" id="IPR046373">
    <property type="entry name" value="Acyl-CoA_Oxase/DH_mid-dom_sf"/>
</dbReference>
<evidence type="ECO:0000259" key="9">
    <source>
        <dbReference type="Pfam" id="PF02771"/>
    </source>
</evidence>
<evidence type="ECO:0000256" key="5">
    <source>
        <dbReference type="ARBA" id="ARBA00023002"/>
    </source>
</evidence>
<dbReference type="OrthoDB" id="9780544at2"/>
<dbReference type="EMBL" id="CP000747">
    <property type="protein sequence ID" value="ACG78431.1"/>
    <property type="molecule type" value="Genomic_DNA"/>
</dbReference>
<dbReference type="GO" id="GO:0016627">
    <property type="term" value="F:oxidoreductase activity, acting on the CH-CH group of donors"/>
    <property type="evidence" value="ECO:0007669"/>
    <property type="project" value="InterPro"/>
</dbReference>
<feature type="domain" description="Acyl-CoA dehydrogenase/oxidase C-terminal" evidence="7">
    <location>
        <begin position="233"/>
        <end position="389"/>
    </location>
</feature>
<evidence type="ECO:0000259" key="7">
    <source>
        <dbReference type="Pfam" id="PF00441"/>
    </source>
</evidence>
<keyword evidence="4 6" id="KW-0274">FAD</keyword>
<keyword evidence="3 6" id="KW-0285">Flavoprotein</keyword>
<dbReference type="RefSeq" id="WP_012522573.1">
    <property type="nucleotide sequence ID" value="NC_011144.1"/>
</dbReference>
<name>B4RDZ8_PHEZH</name>
<evidence type="ECO:0000256" key="3">
    <source>
        <dbReference type="ARBA" id="ARBA00022630"/>
    </source>
</evidence>
<feature type="domain" description="Acyl-CoA dehydrogenase/oxidase N-terminal" evidence="9">
    <location>
        <begin position="6"/>
        <end position="123"/>
    </location>
</feature>
<dbReference type="PANTHER" id="PTHR43292">
    <property type="entry name" value="ACYL-COA DEHYDROGENASE"/>
    <property type="match status" value="1"/>
</dbReference>
<evidence type="ECO:0000313" key="10">
    <source>
        <dbReference type="EMBL" id="ACG78431.1"/>
    </source>
</evidence>
<dbReference type="Pfam" id="PF02771">
    <property type="entry name" value="Acyl-CoA_dh_N"/>
    <property type="match status" value="1"/>
</dbReference>
<organism evidence="10 11">
    <name type="scientific">Phenylobacterium zucineum (strain HLK1)</name>
    <dbReference type="NCBI Taxonomy" id="450851"/>
    <lineage>
        <taxon>Bacteria</taxon>
        <taxon>Pseudomonadati</taxon>
        <taxon>Pseudomonadota</taxon>
        <taxon>Alphaproteobacteria</taxon>
        <taxon>Caulobacterales</taxon>
        <taxon>Caulobacteraceae</taxon>
        <taxon>Phenylobacterium</taxon>
    </lineage>
</organism>
<evidence type="ECO:0000256" key="4">
    <source>
        <dbReference type="ARBA" id="ARBA00022827"/>
    </source>
</evidence>
<dbReference type="Proteomes" id="UP000001868">
    <property type="component" value="Chromosome"/>
</dbReference>
<dbReference type="Gene3D" id="1.10.540.10">
    <property type="entry name" value="Acyl-CoA dehydrogenase/oxidase, N-terminal domain"/>
    <property type="match status" value="1"/>
</dbReference>
<evidence type="ECO:0000256" key="1">
    <source>
        <dbReference type="ARBA" id="ARBA00001974"/>
    </source>
</evidence>
<evidence type="ECO:0000259" key="8">
    <source>
        <dbReference type="Pfam" id="PF02770"/>
    </source>
</evidence>
<dbReference type="SUPFAM" id="SSF47203">
    <property type="entry name" value="Acyl-CoA dehydrogenase C-terminal domain-like"/>
    <property type="match status" value="1"/>
</dbReference>
<dbReference type="InterPro" id="IPR009075">
    <property type="entry name" value="AcylCo_DH/oxidase_C"/>
</dbReference>
<comment type="similarity">
    <text evidence="2 6">Belongs to the acyl-CoA dehydrogenase family.</text>
</comment>
<dbReference type="InterPro" id="IPR013786">
    <property type="entry name" value="AcylCoA_DH/ox_N"/>
</dbReference>
<feature type="domain" description="Acyl-CoA oxidase/dehydrogenase middle" evidence="8">
    <location>
        <begin position="127"/>
        <end position="219"/>
    </location>
</feature>
<dbReference type="STRING" id="450851.PHZ_c2020"/>
<dbReference type="eggNOG" id="COG1960">
    <property type="taxonomic scope" value="Bacteria"/>
</dbReference>
<evidence type="ECO:0000313" key="11">
    <source>
        <dbReference type="Proteomes" id="UP000001868"/>
    </source>
</evidence>
<dbReference type="PANTHER" id="PTHR43292:SF3">
    <property type="entry name" value="ACYL-COA DEHYDROGENASE FADE29"/>
    <property type="match status" value="1"/>
</dbReference>
<proteinExistence type="inferred from homology"/>
<dbReference type="GO" id="GO:0005886">
    <property type="term" value="C:plasma membrane"/>
    <property type="evidence" value="ECO:0007669"/>
    <property type="project" value="TreeGrafter"/>
</dbReference>
<dbReference type="AlphaFoldDB" id="B4RDZ8"/>
<dbReference type="InterPro" id="IPR006091">
    <property type="entry name" value="Acyl-CoA_Oxase/DH_mid-dom"/>
</dbReference>
<sequence>MDLDLTPEDLAFRDEVRAFLAAELTPELREAGARQTSVFVEPRHSLAWQKILHARGWVAPSWPEEYGGPGWTEMQRHIFAAECAAASAPSLAPMGLRMVGPCIMRYGTPEQKAHYLPRILSGEDYWCQGYSEPGSGSDLASLQLRAVSDGDHYVLSGSKIWTTHAHHANRMFCLVRTSSEGKPQQGITFLLLDMATPGLKVDPIITLAGEHEVNQVFFDEVRVPKSGRLGEENQGWTVAKYLLEFERGGGSAPGLKVALERVRGMAGELAADPHFRRRLAEREIAVQAVEMSELIVLSALAGGRNPGPASSMLKTQGAETMQRIDELAVDAAGAYAAVFQPHAREPGSNAPAIGPEHSLTAMARYLNNRAASIYGGSNEIQRDIIARLVLGL</sequence>
<dbReference type="InterPro" id="IPR052161">
    <property type="entry name" value="Mycobact_Acyl-CoA_DH"/>
</dbReference>
<keyword evidence="11" id="KW-1185">Reference proteome</keyword>
<comment type="cofactor">
    <cofactor evidence="1 6">
        <name>FAD</name>
        <dbReference type="ChEBI" id="CHEBI:57692"/>
    </cofactor>
</comment>